<keyword evidence="3" id="KW-1133">Transmembrane helix</keyword>
<dbReference type="Pfam" id="PF06803">
    <property type="entry name" value="DUF1232"/>
    <property type="match status" value="1"/>
</dbReference>
<keyword evidence="2" id="KW-0812">Transmembrane</keyword>
<keyword evidence="4" id="KW-0472">Membrane</keyword>
<accession>A0ABP8K9J6</accession>
<proteinExistence type="predicted"/>
<evidence type="ECO:0000256" key="3">
    <source>
        <dbReference type="ARBA" id="ARBA00022989"/>
    </source>
</evidence>
<comment type="caution">
    <text evidence="6">The sequence shown here is derived from an EMBL/GenBank/DDBJ whole genome shotgun (WGS) entry which is preliminary data.</text>
</comment>
<dbReference type="Proteomes" id="UP001500936">
    <property type="component" value="Unassembled WGS sequence"/>
</dbReference>
<name>A0ABP8K9J6_9BACT</name>
<protein>
    <recommendedName>
        <fullName evidence="5">DUF1232 domain-containing protein</fullName>
    </recommendedName>
</protein>
<evidence type="ECO:0000256" key="2">
    <source>
        <dbReference type="ARBA" id="ARBA00022692"/>
    </source>
</evidence>
<dbReference type="RefSeq" id="WP_345266214.1">
    <property type="nucleotide sequence ID" value="NZ_BAABHB010000003.1"/>
</dbReference>
<evidence type="ECO:0000256" key="1">
    <source>
        <dbReference type="ARBA" id="ARBA00004127"/>
    </source>
</evidence>
<sequence>MANRKLITQVLASIFFRRANYKAARYARNSRSLFGLVQQAVLKSKNLTGSNIQDVRNQIALMARMVKAYASGEYKNIPWKSLIRMVAVLIYFVSPLDFIPDFLPIIGVTDDIALIFWLASAMGTDIDKFRQWEESKKTTIQIG</sequence>
<dbReference type="InterPro" id="IPR010652">
    <property type="entry name" value="DUF1232"/>
</dbReference>
<evidence type="ECO:0000256" key="4">
    <source>
        <dbReference type="ARBA" id="ARBA00023136"/>
    </source>
</evidence>
<gene>
    <name evidence="6" type="ORF">GCM10023187_18260</name>
</gene>
<dbReference type="EMBL" id="BAABHB010000003">
    <property type="protein sequence ID" value="GAA4402789.1"/>
    <property type="molecule type" value="Genomic_DNA"/>
</dbReference>
<evidence type="ECO:0000313" key="7">
    <source>
        <dbReference type="Proteomes" id="UP001500936"/>
    </source>
</evidence>
<comment type="subcellular location">
    <subcellularLocation>
        <location evidence="1">Endomembrane system</location>
        <topology evidence="1">Multi-pass membrane protein</topology>
    </subcellularLocation>
</comment>
<keyword evidence="7" id="KW-1185">Reference proteome</keyword>
<evidence type="ECO:0000259" key="5">
    <source>
        <dbReference type="Pfam" id="PF06803"/>
    </source>
</evidence>
<reference evidence="7" key="1">
    <citation type="journal article" date="2019" name="Int. J. Syst. Evol. Microbiol.">
        <title>The Global Catalogue of Microorganisms (GCM) 10K type strain sequencing project: providing services to taxonomists for standard genome sequencing and annotation.</title>
        <authorList>
            <consortium name="The Broad Institute Genomics Platform"/>
            <consortium name="The Broad Institute Genome Sequencing Center for Infectious Disease"/>
            <person name="Wu L."/>
            <person name="Ma J."/>
        </authorList>
    </citation>
    <scope>NUCLEOTIDE SEQUENCE [LARGE SCALE GENOMIC DNA]</scope>
    <source>
        <strain evidence="7">JCM 17925</strain>
    </source>
</reference>
<evidence type="ECO:0000313" key="6">
    <source>
        <dbReference type="EMBL" id="GAA4402789.1"/>
    </source>
</evidence>
<organism evidence="6 7">
    <name type="scientific">Nibrella viscosa</name>
    <dbReference type="NCBI Taxonomy" id="1084524"/>
    <lineage>
        <taxon>Bacteria</taxon>
        <taxon>Pseudomonadati</taxon>
        <taxon>Bacteroidota</taxon>
        <taxon>Cytophagia</taxon>
        <taxon>Cytophagales</taxon>
        <taxon>Spirosomataceae</taxon>
        <taxon>Nibrella</taxon>
    </lineage>
</organism>
<feature type="domain" description="DUF1232" evidence="5">
    <location>
        <begin position="84"/>
        <end position="117"/>
    </location>
</feature>